<gene>
    <name evidence="1" type="ORF">QTN89_05940</name>
</gene>
<keyword evidence="2" id="KW-1185">Reference proteome</keyword>
<organism evidence="1 2">
    <name type="scientific">Roseiconus lacunae</name>
    <dbReference type="NCBI Taxonomy" id="2605694"/>
    <lineage>
        <taxon>Bacteria</taxon>
        <taxon>Pseudomonadati</taxon>
        <taxon>Planctomycetota</taxon>
        <taxon>Planctomycetia</taxon>
        <taxon>Pirellulales</taxon>
        <taxon>Pirellulaceae</taxon>
        <taxon>Roseiconus</taxon>
    </lineage>
</organism>
<evidence type="ECO:0000313" key="1">
    <source>
        <dbReference type="EMBL" id="MDM4014961.1"/>
    </source>
</evidence>
<dbReference type="EMBL" id="JASZZN010000003">
    <property type="protein sequence ID" value="MDM4014961.1"/>
    <property type="molecule type" value="Genomic_DNA"/>
</dbReference>
<dbReference type="Proteomes" id="UP001239462">
    <property type="component" value="Unassembled WGS sequence"/>
</dbReference>
<evidence type="ECO:0000313" key="2">
    <source>
        <dbReference type="Proteomes" id="UP001239462"/>
    </source>
</evidence>
<protein>
    <submittedName>
        <fullName evidence="1">Uncharacterized protein</fullName>
    </submittedName>
</protein>
<comment type="caution">
    <text evidence="1">The sequence shown here is derived from an EMBL/GenBank/DDBJ whole genome shotgun (WGS) entry which is preliminary data.</text>
</comment>
<accession>A0ABT7PER4</accession>
<reference evidence="1 2" key="1">
    <citation type="submission" date="2023-06" db="EMBL/GenBank/DDBJ databases">
        <title>Roseiconus lacunae JC819 isolated from Gulf of Mannar region, Tamil Nadu.</title>
        <authorList>
            <person name="Pk S."/>
            <person name="Ch S."/>
            <person name="Ch V.R."/>
        </authorList>
    </citation>
    <scope>NUCLEOTIDE SEQUENCE [LARGE SCALE GENOMIC DNA]</scope>
    <source>
        <strain evidence="1 2">JC819</strain>
    </source>
</reference>
<proteinExistence type="predicted"/>
<name>A0ABT7PER4_9BACT</name>
<dbReference type="RefSeq" id="WP_289162544.1">
    <property type="nucleotide sequence ID" value="NZ_JASZZN010000003.1"/>
</dbReference>
<sequence length="312" mass="35748">MSQLTQIQEQILQTQQAIREHERVLRDNPTSRALMYAGRSLRKRQEMLEREFMAVADSAGRDVFSYRIVPIDTDTPSVSTVSSTIGAFQDLVSVVYDSIKHDPKVRRRIPDDVAKETTFNFGYTFAGSIGVVFTVPNERLLMEEVLSNLDDSIYQILAMSKAESATDLVKFARSYGIATIRSLYQWAKINRNSNVAVELGWHRNEKVRQSTFVQPQEFRRLQEIIEVTSDEKSTVVTMRGELLGADAKPKRFHFKPDDGEDIRGTFDSAINSENHPGIHERYLAKIRKTERISYATDKEEITYFLESLKPVE</sequence>